<protein>
    <submittedName>
        <fullName evidence="2">Uncharacterized protein</fullName>
    </submittedName>
</protein>
<comment type="caution">
    <text evidence="2">The sequence shown here is derived from an EMBL/GenBank/DDBJ whole genome shotgun (WGS) entry which is preliminary data.</text>
</comment>
<feature type="region of interest" description="Disordered" evidence="1">
    <location>
        <begin position="156"/>
        <end position="187"/>
    </location>
</feature>
<accession>A0A9P9AIF2</accession>
<feature type="compositionally biased region" description="Basic and acidic residues" evidence="1">
    <location>
        <begin position="165"/>
        <end position="187"/>
    </location>
</feature>
<dbReference type="EMBL" id="JAGPYM010000065">
    <property type="protein sequence ID" value="KAH6869803.1"/>
    <property type="molecule type" value="Genomic_DNA"/>
</dbReference>
<name>A0A9P9AIF2_9HYPO</name>
<evidence type="ECO:0000256" key="1">
    <source>
        <dbReference type="SAM" id="MobiDB-lite"/>
    </source>
</evidence>
<gene>
    <name evidence="2" type="ORF">B0T10DRAFT_279823</name>
</gene>
<evidence type="ECO:0000313" key="3">
    <source>
        <dbReference type="Proteomes" id="UP000777438"/>
    </source>
</evidence>
<proteinExistence type="predicted"/>
<sequence length="187" mass="20984">MLGFTRQCLSASFLHKTSACVGALSFFHKASALLLRLLASQARSERHWRARQGPISCLPCLLPRPPLLRATKLSLSNKPPSVPQPMRHLWDGLRVEPQFVPPLSSRPTLCLSTLLLPEVQEDKRTPFAPRRACQGHQTQRPVSLTWRTPWLAVASRESGAPGSLRSDRDGRYKPRDPGNGRYDDHHT</sequence>
<dbReference type="AlphaFoldDB" id="A0A9P9AIF2"/>
<organism evidence="2 3">
    <name type="scientific">Thelonectria olida</name>
    <dbReference type="NCBI Taxonomy" id="1576542"/>
    <lineage>
        <taxon>Eukaryota</taxon>
        <taxon>Fungi</taxon>
        <taxon>Dikarya</taxon>
        <taxon>Ascomycota</taxon>
        <taxon>Pezizomycotina</taxon>
        <taxon>Sordariomycetes</taxon>
        <taxon>Hypocreomycetidae</taxon>
        <taxon>Hypocreales</taxon>
        <taxon>Nectriaceae</taxon>
        <taxon>Thelonectria</taxon>
    </lineage>
</organism>
<reference evidence="2 3" key="1">
    <citation type="journal article" date="2021" name="Nat. Commun.">
        <title>Genetic determinants of endophytism in the Arabidopsis root mycobiome.</title>
        <authorList>
            <person name="Mesny F."/>
            <person name="Miyauchi S."/>
            <person name="Thiergart T."/>
            <person name="Pickel B."/>
            <person name="Atanasova L."/>
            <person name="Karlsson M."/>
            <person name="Huettel B."/>
            <person name="Barry K.W."/>
            <person name="Haridas S."/>
            <person name="Chen C."/>
            <person name="Bauer D."/>
            <person name="Andreopoulos W."/>
            <person name="Pangilinan J."/>
            <person name="LaButti K."/>
            <person name="Riley R."/>
            <person name="Lipzen A."/>
            <person name="Clum A."/>
            <person name="Drula E."/>
            <person name="Henrissat B."/>
            <person name="Kohler A."/>
            <person name="Grigoriev I.V."/>
            <person name="Martin F.M."/>
            <person name="Hacquard S."/>
        </authorList>
    </citation>
    <scope>NUCLEOTIDE SEQUENCE [LARGE SCALE GENOMIC DNA]</scope>
    <source>
        <strain evidence="2 3">MPI-CAGE-CH-0241</strain>
    </source>
</reference>
<evidence type="ECO:0000313" key="2">
    <source>
        <dbReference type="EMBL" id="KAH6869803.1"/>
    </source>
</evidence>
<dbReference type="Proteomes" id="UP000777438">
    <property type="component" value="Unassembled WGS sequence"/>
</dbReference>
<keyword evidence="3" id="KW-1185">Reference proteome</keyword>